<dbReference type="AlphaFoldDB" id="D3PCE9"/>
<sequence>MLKRIIILVFFVLVYSLIYAYDNYESIINEYVEACQSKDLDKIANLIDNSNKSFYQKVLALHKAIFDSMDLKFNNVKVIDKKSYSDIDIVTVVTDIDLKSGKEVFNKKDNYIFVFRKSNVKIIKIINDVNFKLYKKAAIYSYFLKQLFANQDASVEDNSSIKNLKAYNNLVKIDLLATSKDDNILNNNDSSLNFKVSYDGDSMFFGYFIVKMVGNEKEVHKVPLLLKKGMVKNIVIKSQIKPFSSGEYVANVVDSRYNLVSTFKFIIK</sequence>
<accession>D3PCE9</accession>
<proteinExistence type="predicted"/>
<keyword evidence="2" id="KW-1185">Reference proteome</keyword>
<evidence type="ECO:0000313" key="1">
    <source>
        <dbReference type="EMBL" id="BAI80272.1"/>
    </source>
</evidence>
<organism evidence="1 2">
    <name type="scientific">Deferribacter desulfuricans (strain DSM 14783 / JCM 11476 / NBRC 101012 / SSM1)</name>
    <dbReference type="NCBI Taxonomy" id="639282"/>
    <lineage>
        <taxon>Bacteria</taxon>
        <taxon>Pseudomonadati</taxon>
        <taxon>Deferribacterota</taxon>
        <taxon>Deferribacteres</taxon>
        <taxon>Deferribacterales</taxon>
        <taxon>Deferribacteraceae</taxon>
        <taxon>Deferribacter</taxon>
    </lineage>
</organism>
<dbReference type="STRING" id="639282.DEFDS_0794"/>
<dbReference type="OrthoDB" id="9993280at2"/>
<dbReference type="RefSeq" id="WP_013007520.1">
    <property type="nucleotide sequence ID" value="NC_013939.1"/>
</dbReference>
<dbReference type="EMBL" id="AP011529">
    <property type="protein sequence ID" value="BAI80272.1"/>
    <property type="molecule type" value="Genomic_DNA"/>
</dbReference>
<dbReference type="eggNOG" id="ENOG502ZM5B">
    <property type="taxonomic scope" value="Bacteria"/>
</dbReference>
<gene>
    <name evidence="1" type="ordered locus">DEFDS_0794</name>
</gene>
<evidence type="ECO:0000313" key="2">
    <source>
        <dbReference type="Proteomes" id="UP000001520"/>
    </source>
</evidence>
<protein>
    <submittedName>
        <fullName evidence="1">Uncharacterized protein</fullName>
    </submittedName>
</protein>
<name>D3PCE9_DEFDS</name>
<reference evidence="1 2" key="1">
    <citation type="journal article" date="2010" name="DNA Res.">
        <title>Bacterial lifestyle in a deep-sea hydrothermal vent chimney revealed by the genome sequence of the thermophilic bacterium Deferribacter desulfuricans SSM1.</title>
        <authorList>
            <person name="Takaki Y."/>
            <person name="Shimamura S."/>
            <person name="Nakagawa S."/>
            <person name="Fukuhara Y."/>
            <person name="Horikawa H."/>
            <person name="Ankai A."/>
            <person name="Harada T."/>
            <person name="Hosoyama A."/>
            <person name="Oguchi A."/>
            <person name="Fukui S."/>
            <person name="Fujita N."/>
            <person name="Takami H."/>
            <person name="Takai K."/>
        </authorList>
    </citation>
    <scope>NUCLEOTIDE SEQUENCE [LARGE SCALE GENOMIC DNA]</scope>
    <source>
        <strain evidence="2">DSM 14783 / JCM 11476 / NBRC 101012 / SSM1</strain>
    </source>
</reference>
<dbReference type="HOGENOM" id="CLU_1037157_0_0_0"/>
<dbReference type="KEGG" id="ddf:DEFDS_0794"/>
<dbReference type="Proteomes" id="UP000001520">
    <property type="component" value="Chromosome"/>
</dbReference>